<dbReference type="InterPro" id="IPR016461">
    <property type="entry name" value="COMT-like"/>
</dbReference>
<keyword evidence="3" id="KW-0949">S-adenosyl-L-methionine</keyword>
<dbReference type="SUPFAM" id="SSF46785">
    <property type="entry name" value="Winged helix' DNA-binding domain"/>
    <property type="match status" value="1"/>
</dbReference>
<dbReference type="CDD" id="cd02440">
    <property type="entry name" value="AdoMet_MTases"/>
    <property type="match status" value="1"/>
</dbReference>
<dbReference type="SUPFAM" id="SSF53335">
    <property type="entry name" value="S-adenosyl-L-methionine-dependent methyltransferases"/>
    <property type="match status" value="1"/>
</dbReference>
<dbReference type="PANTHER" id="PTHR43712">
    <property type="entry name" value="PUTATIVE (AFU_ORTHOLOGUE AFUA_4G14580)-RELATED"/>
    <property type="match status" value="1"/>
</dbReference>
<dbReference type="Gene3D" id="1.10.10.10">
    <property type="entry name" value="Winged helix-like DNA-binding domain superfamily/Winged helix DNA-binding domain"/>
    <property type="match status" value="1"/>
</dbReference>
<dbReference type="PROSITE" id="PS51683">
    <property type="entry name" value="SAM_OMT_II"/>
    <property type="match status" value="1"/>
</dbReference>
<keyword evidence="2 5" id="KW-0808">Transferase</keyword>
<reference evidence="5 6" key="1">
    <citation type="submission" date="2017-09" db="EMBL/GenBank/DDBJ databases">
        <title>Genomic, metabolic, and phenotypic characteristics of bacterial isolates from the natural microbiome of the model nematode Caenorhabditis elegans.</title>
        <authorList>
            <person name="Zimmermann J."/>
            <person name="Obeng N."/>
            <person name="Yang W."/>
            <person name="Obeng O."/>
            <person name="Kissoyan K."/>
            <person name="Pees B."/>
            <person name="Dirksen P."/>
            <person name="Hoppner M."/>
            <person name="Franke A."/>
            <person name="Rosenstiel P."/>
            <person name="Leippe M."/>
            <person name="Dierking K."/>
            <person name="Kaleta C."/>
            <person name="Schulenburg H."/>
        </authorList>
    </citation>
    <scope>NUCLEOTIDE SEQUENCE [LARGE SCALE GENOMIC DNA]</scope>
    <source>
        <strain evidence="5 6">MYb73</strain>
    </source>
</reference>
<evidence type="ECO:0000313" key="6">
    <source>
        <dbReference type="Proteomes" id="UP000239477"/>
    </source>
</evidence>
<dbReference type="InterPro" id="IPR001077">
    <property type="entry name" value="COMT_C"/>
</dbReference>
<evidence type="ECO:0000259" key="4">
    <source>
        <dbReference type="Pfam" id="PF00891"/>
    </source>
</evidence>
<dbReference type="AlphaFoldDB" id="A0A2S0I767"/>
<dbReference type="GO" id="GO:0046983">
    <property type="term" value="F:protein dimerization activity"/>
    <property type="evidence" value="ECO:0007669"/>
    <property type="project" value="InterPro"/>
</dbReference>
<gene>
    <name evidence="5" type="ORF">CLM73_12290</name>
</gene>
<proteinExistence type="predicted"/>
<dbReference type="GO" id="GO:0032259">
    <property type="term" value="P:methylation"/>
    <property type="evidence" value="ECO:0007669"/>
    <property type="project" value="UniProtKB-KW"/>
</dbReference>
<keyword evidence="1 5" id="KW-0489">Methyltransferase</keyword>
<dbReference type="InterPro" id="IPR036390">
    <property type="entry name" value="WH_DNA-bd_sf"/>
</dbReference>
<evidence type="ECO:0000313" key="5">
    <source>
        <dbReference type="EMBL" id="AVJ27833.1"/>
    </source>
</evidence>
<protein>
    <submittedName>
        <fullName evidence="5">Methyltransferase type 12</fullName>
    </submittedName>
</protein>
<evidence type="ECO:0000256" key="3">
    <source>
        <dbReference type="ARBA" id="ARBA00022691"/>
    </source>
</evidence>
<dbReference type="EMBL" id="CP023270">
    <property type="protein sequence ID" value="AVJ27833.1"/>
    <property type="molecule type" value="Genomic_DNA"/>
</dbReference>
<sequence>MHSDQTHPLQPYWNLAAAPVQAAALDAALQFGVFERLIEPASAAQAADALGLRPWQTASLLDMLWSLDLLHRIDGTPARYVCQAHTRQHFCKDQPGYCADAWRHRRRSLAHVGDQLAELLNPDGPAPDPYVQTDAKGWAEAARVQIAQEQRAMAVAAAREAIRCVPGAAQARRILDLGGGPGLIGIDLVQAHDQATGVVFDWPEAAAVAQENIERAGLSARMAVLGGDLARDPIGQDYDLIWCSSVLHFVPDAVAVLRKMRDALAPGGLLVMAHAEVPADALAAARVMAFYLPMMLLGRRVTRHGDLNRMLLDAGFTDVSGFDAPAFPMAPLRVLAARRPRIEARI</sequence>
<organism evidence="5 6">
    <name type="scientific">Achromobacter spanius</name>
    <dbReference type="NCBI Taxonomy" id="217203"/>
    <lineage>
        <taxon>Bacteria</taxon>
        <taxon>Pseudomonadati</taxon>
        <taxon>Pseudomonadota</taxon>
        <taxon>Betaproteobacteria</taxon>
        <taxon>Burkholderiales</taxon>
        <taxon>Alcaligenaceae</taxon>
        <taxon>Achromobacter</taxon>
    </lineage>
</organism>
<dbReference type="Pfam" id="PF00891">
    <property type="entry name" value="Methyltransf_2"/>
    <property type="match status" value="1"/>
</dbReference>
<feature type="domain" description="O-methyltransferase C-terminal" evidence="4">
    <location>
        <begin position="155"/>
        <end position="316"/>
    </location>
</feature>
<dbReference type="Gene3D" id="3.40.50.150">
    <property type="entry name" value="Vaccinia Virus protein VP39"/>
    <property type="match status" value="1"/>
</dbReference>
<dbReference type="OrthoDB" id="8700339at2"/>
<accession>A0A2S0I767</accession>
<dbReference type="GO" id="GO:0008171">
    <property type="term" value="F:O-methyltransferase activity"/>
    <property type="evidence" value="ECO:0007669"/>
    <property type="project" value="InterPro"/>
</dbReference>
<dbReference type="Proteomes" id="UP000239477">
    <property type="component" value="Chromosome"/>
</dbReference>
<evidence type="ECO:0000256" key="2">
    <source>
        <dbReference type="ARBA" id="ARBA00022679"/>
    </source>
</evidence>
<name>A0A2S0I767_9BURK</name>
<dbReference type="InterPro" id="IPR036388">
    <property type="entry name" value="WH-like_DNA-bd_sf"/>
</dbReference>
<dbReference type="PANTHER" id="PTHR43712:SF2">
    <property type="entry name" value="O-METHYLTRANSFERASE CICE"/>
    <property type="match status" value="1"/>
</dbReference>
<dbReference type="RefSeq" id="WP_105238676.1">
    <property type="nucleotide sequence ID" value="NZ_CP023270.1"/>
</dbReference>
<dbReference type="InterPro" id="IPR029063">
    <property type="entry name" value="SAM-dependent_MTases_sf"/>
</dbReference>
<evidence type="ECO:0000256" key="1">
    <source>
        <dbReference type="ARBA" id="ARBA00022603"/>
    </source>
</evidence>
<keyword evidence="6" id="KW-1185">Reference proteome</keyword>